<gene>
    <name evidence="7" type="ORF">PoB_003701500</name>
</gene>
<dbReference type="GO" id="GO:0046872">
    <property type="term" value="F:metal ion binding"/>
    <property type="evidence" value="ECO:0007669"/>
    <property type="project" value="UniProtKB-KW"/>
</dbReference>
<name>A0AAV4AQG5_9GAST</name>
<dbReference type="GO" id="GO:0016208">
    <property type="term" value="F:AMP binding"/>
    <property type="evidence" value="ECO:0007669"/>
    <property type="project" value="TreeGrafter"/>
</dbReference>
<dbReference type="PANTHER" id="PTHR13697:SF4">
    <property type="entry name" value="ATP-DEPENDENT 6-PHOSPHOFRUCTOKINASE"/>
    <property type="match status" value="1"/>
</dbReference>
<dbReference type="InterPro" id="IPR035966">
    <property type="entry name" value="PKF_sf"/>
</dbReference>
<dbReference type="GO" id="GO:0006002">
    <property type="term" value="P:fructose 6-phosphate metabolic process"/>
    <property type="evidence" value="ECO:0007669"/>
    <property type="project" value="TreeGrafter"/>
</dbReference>
<evidence type="ECO:0000256" key="1">
    <source>
        <dbReference type="ARBA" id="ARBA00022679"/>
    </source>
</evidence>
<dbReference type="GO" id="GO:0048029">
    <property type="term" value="F:monosaccharide binding"/>
    <property type="evidence" value="ECO:0007669"/>
    <property type="project" value="TreeGrafter"/>
</dbReference>
<evidence type="ECO:0000256" key="2">
    <source>
        <dbReference type="ARBA" id="ARBA00022723"/>
    </source>
</evidence>
<keyword evidence="4" id="KW-0460">Magnesium</keyword>
<dbReference type="GO" id="GO:0003872">
    <property type="term" value="F:6-phosphofructokinase activity"/>
    <property type="evidence" value="ECO:0007669"/>
    <property type="project" value="UniProtKB-EC"/>
</dbReference>
<keyword evidence="2" id="KW-0479">Metal-binding</keyword>
<dbReference type="EMBL" id="BLXT01004186">
    <property type="protein sequence ID" value="GFO10510.1"/>
    <property type="molecule type" value="Genomic_DNA"/>
</dbReference>
<reference evidence="7 8" key="1">
    <citation type="journal article" date="2021" name="Elife">
        <title>Chloroplast acquisition without the gene transfer in kleptoplastic sea slugs, Plakobranchus ocellatus.</title>
        <authorList>
            <person name="Maeda T."/>
            <person name="Takahashi S."/>
            <person name="Yoshida T."/>
            <person name="Shimamura S."/>
            <person name="Takaki Y."/>
            <person name="Nagai Y."/>
            <person name="Toyoda A."/>
            <person name="Suzuki Y."/>
            <person name="Arimoto A."/>
            <person name="Ishii H."/>
            <person name="Satoh N."/>
            <person name="Nishiyama T."/>
            <person name="Hasebe M."/>
            <person name="Maruyama T."/>
            <person name="Minagawa J."/>
            <person name="Obokata J."/>
            <person name="Shigenobu S."/>
        </authorList>
    </citation>
    <scope>NUCLEOTIDE SEQUENCE [LARGE SCALE GENOMIC DNA]</scope>
</reference>
<evidence type="ECO:0000313" key="7">
    <source>
        <dbReference type="EMBL" id="GFO10510.1"/>
    </source>
</evidence>
<dbReference type="PANTHER" id="PTHR13697">
    <property type="entry name" value="PHOSPHOFRUCTOKINASE"/>
    <property type="match status" value="1"/>
</dbReference>
<evidence type="ECO:0000256" key="4">
    <source>
        <dbReference type="ARBA" id="ARBA00022842"/>
    </source>
</evidence>
<dbReference type="GO" id="GO:0042802">
    <property type="term" value="F:identical protein binding"/>
    <property type="evidence" value="ECO:0007669"/>
    <property type="project" value="TreeGrafter"/>
</dbReference>
<protein>
    <submittedName>
        <fullName evidence="7">ATP-dependent 6-phosphofructokinase</fullName>
    </submittedName>
</protein>
<evidence type="ECO:0000313" key="8">
    <source>
        <dbReference type="Proteomes" id="UP000735302"/>
    </source>
</evidence>
<dbReference type="Pfam" id="PF00365">
    <property type="entry name" value="PFK"/>
    <property type="match status" value="1"/>
</dbReference>
<keyword evidence="1" id="KW-0808">Transferase</keyword>
<dbReference type="GO" id="GO:0005945">
    <property type="term" value="C:6-phosphofructokinase complex"/>
    <property type="evidence" value="ECO:0007669"/>
    <property type="project" value="TreeGrafter"/>
</dbReference>
<dbReference type="AlphaFoldDB" id="A0AAV4AQG5"/>
<dbReference type="GO" id="GO:0005524">
    <property type="term" value="F:ATP binding"/>
    <property type="evidence" value="ECO:0007669"/>
    <property type="project" value="TreeGrafter"/>
</dbReference>
<feature type="domain" description="Phosphofructokinase" evidence="6">
    <location>
        <begin position="60"/>
        <end position="95"/>
    </location>
</feature>
<keyword evidence="8" id="KW-1185">Reference proteome</keyword>
<evidence type="ECO:0000259" key="6">
    <source>
        <dbReference type="Pfam" id="PF00365"/>
    </source>
</evidence>
<accession>A0AAV4AQG5</accession>
<organism evidence="7 8">
    <name type="scientific">Plakobranchus ocellatus</name>
    <dbReference type="NCBI Taxonomy" id="259542"/>
    <lineage>
        <taxon>Eukaryota</taxon>
        <taxon>Metazoa</taxon>
        <taxon>Spiralia</taxon>
        <taxon>Lophotrochozoa</taxon>
        <taxon>Mollusca</taxon>
        <taxon>Gastropoda</taxon>
        <taxon>Heterobranchia</taxon>
        <taxon>Euthyneura</taxon>
        <taxon>Panpulmonata</taxon>
        <taxon>Sacoglossa</taxon>
        <taxon>Placobranchoidea</taxon>
        <taxon>Plakobranchidae</taxon>
        <taxon>Plakobranchus</taxon>
    </lineage>
</organism>
<dbReference type="GO" id="GO:0061621">
    <property type="term" value="P:canonical glycolysis"/>
    <property type="evidence" value="ECO:0007669"/>
    <property type="project" value="TreeGrafter"/>
</dbReference>
<dbReference type="Gene3D" id="3.40.50.450">
    <property type="match status" value="1"/>
</dbReference>
<proteinExistence type="predicted"/>
<keyword evidence="3" id="KW-0418">Kinase</keyword>
<dbReference type="InterPro" id="IPR000023">
    <property type="entry name" value="Phosphofructokinase_dom"/>
</dbReference>
<comment type="caution">
    <text evidence="7">The sequence shown here is derived from an EMBL/GenBank/DDBJ whole genome shotgun (WGS) entry which is preliminary data.</text>
</comment>
<comment type="catalytic activity">
    <reaction evidence="5">
        <text>beta-D-fructose 6-phosphate + ATP = beta-D-fructose 1,6-bisphosphate + ADP + H(+)</text>
        <dbReference type="Rhea" id="RHEA:16109"/>
        <dbReference type="ChEBI" id="CHEBI:15378"/>
        <dbReference type="ChEBI" id="CHEBI:30616"/>
        <dbReference type="ChEBI" id="CHEBI:32966"/>
        <dbReference type="ChEBI" id="CHEBI:57634"/>
        <dbReference type="ChEBI" id="CHEBI:456216"/>
        <dbReference type="EC" id="2.7.1.11"/>
    </reaction>
</comment>
<dbReference type="GO" id="GO:0070095">
    <property type="term" value="F:fructose-6-phosphate binding"/>
    <property type="evidence" value="ECO:0007669"/>
    <property type="project" value="TreeGrafter"/>
</dbReference>
<evidence type="ECO:0000256" key="5">
    <source>
        <dbReference type="ARBA" id="ARBA00048070"/>
    </source>
</evidence>
<dbReference type="Proteomes" id="UP000735302">
    <property type="component" value="Unassembled WGS sequence"/>
</dbReference>
<dbReference type="GO" id="GO:0030388">
    <property type="term" value="P:fructose 1,6-bisphosphate metabolic process"/>
    <property type="evidence" value="ECO:0007669"/>
    <property type="project" value="TreeGrafter"/>
</dbReference>
<sequence>MTQDESLTLRLLDSPSSQFRLQKRGLSLEKFADLYHEEQTGFFIKGKEAIAAGQWTGNVIGVFTSGGDAQGMNAAVRAIVRVGMYLGCKVFYIKEKENTDMVKTKSLYCPCIAHAISHWGNQCKLHKQFPFQLIQEAPSEETPRKIENLQTGSIGISSIEAC</sequence>
<dbReference type="SUPFAM" id="SSF53784">
    <property type="entry name" value="Phosphofructokinase"/>
    <property type="match status" value="1"/>
</dbReference>
<evidence type="ECO:0000256" key="3">
    <source>
        <dbReference type="ARBA" id="ARBA00022777"/>
    </source>
</evidence>